<keyword evidence="6 7" id="KW-0472">Membrane</keyword>
<evidence type="ECO:0000256" key="6">
    <source>
        <dbReference type="ARBA" id="ARBA00023136"/>
    </source>
</evidence>
<keyword evidence="5 7" id="KW-1133">Transmembrane helix</keyword>
<dbReference type="Pfam" id="PF00528">
    <property type="entry name" value="BPD_transp_1"/>
    <property type="match status" value="1"/>
</dbReference>
<dbReference type="PANTHER" id="PTHR43163">
    <property type="entry name" value="DIPEPTIDE TRANSPORT SYSTEM PERMEASE PROTEIN DPPB-RELATED"/>
    <property type="match status" value="1"/>
</dbReference>
<name>A0A2S8SV60_9BACT</name>
<dbReference type="InParanoid" id="A0A2S8SV60"/>
<evidence type="ECO:0000256" key="3">
    <source>
        <dbReference type="ARBA" id="ARBA00022475"/>
    </source>
</evidence>
<evidence type="ECO:0000256" key="7">
    <source>
        <dbReference type="RuleBase" id="RU363032"/>
    </source>
</evidence>
<dbReference type="PANTHER" id="PTHR43163:SF6">
    <property type="entry name" value="DIPEPTIDE TRANSPORT SYSTEM PERMEASE PROTEIN DPPB-RELATED"/>
    <property type="match status" value="1"/>
</dbReference>
<dbReference type="GO" id="GO:0071916">
    <property type="term" value="F:dipeptide transmembrane transporter activity"/>
    <property type="evidence" value="ECO:0007669"/>
    <property type="project" value="TreeGrafter"/>
</dbReference>
<dbReference type="InterPro" id="IPR035906">
    <property type="entry name" value="MetI-like_sf"/>
</dbReference>
<dbReference type="RefSeq" id="WP_105483042.1">
    <property type="nucleotide sequence ID" value="NZ_NIGF01000004.1"/>
</dbReference>
<evidence type="ECO:0000256" key="4">
    <source>
        <dbReference type="ARBA" id="ARBA00022692"/>
    </source>
</evidence>
<dbReference type="InterPro" id="IPR000515">
    <property type="entry name" value="MetI-like"/>
</dbReference>
<keyword evidence="10" id="KW-1185">Reference proteome</keyword>
<feature type="transmembrane region" description="Helical" evidence="7">
    <location>
        <begin position="177"/>
        <end position="194"/>
    </location>
</feature>
<evidence type="ECO:0000313" key="10">
    <source>
        <dbReference type="Proteomes" id="UP000237684"/>
    </source>
</evidence>
<feature type="transmembrane region" description="Helical" evidence="7">
    <location>
        <begin position="233"/>
        <end position="254"/>
    </location>
</feature>
<feature type="transmembrane region" description="Helical" evidence="7">
    <location>
        <begin position="12"/>
        <end position="29"/>
    </location>
</feature>
<dbReference type="GO" id="GO:0005886">
    <property type="term" value="C:plasma membrane"/>
    <property type="evidence" value="ECO:0007669"/>
    <property type="project" value="UniProtKB-SubCell"/>
</dbReference>
<dbReference type="PROSITE" id="PS50928">
    <property type="entry name" value="ABC_TM1"/>
    <property type="match status" value="1"/>
</dbReference>
<dbReference type="EMBL" id="NIGF01000004">
    <property type="protein sequence ID" value="PQV64666.1"/>
    <property type="molecule type" value="Genomic_DNA"/>
</dbReference>
<evidence type="ECO:0000259" key="8">
    <source>
        <dbReference type="PROSITE" id="PS50928"/>
    </source>
</evidence>
<feature type="transmembrane region" description="Helical" evidence="7">
    <location>
        <begin position="103"/>
        <end position="125"/>
    </location>
</feature>
<feature type="transmembrane region" description="Helical" evidence="7">
    <location>
        <begin position="137"/>
        <end position="157"/>
    </location>
</feature>
<comment type="subcellular location">
    <subcellularLocation>
        <location evidence="1 7">Cell membrane</location>
        <topology evidence="1 7">Multi-pass membrane protein</topology>
    </subcellularLocation>
</comment>
<organism evidence="9 10">
    <name type="scientific">Abditibacterium utsteinense</name>
    <dbReference type="NCBI Taxonomy" id="1960156"/>
    <lineage>
        <taxon>Bacteria</taxon>
        <taxon>Pseudomonadati</taxon>
        <taxon>Abditibacteriota</taxon>
        <taxon>Abditibacteriia</taxon>
        <taxon>Abditibacteriales</taxon>
        <taxon>Abditibacteriaceae</taxon>
        <taxon>Abditibacterium</taxon>
    </lineage>
</organism>
<dbReference type="AlphaFoldDB" id="A0A2S8SV60"/>
<evidence type="ECO:0000256" key="5">
    <source>
        <dbReference type="ARBA" id="ARBA00022989"/>
    </source>
</evidence>
<protein>
    <submittedName>
        <fullName evidence="9">Peptide/nickel transport system permease protein</fullName>
    </submittedName>
</protein>
<keyword evidence="4 7" id="KW-0812">Transmembrane</keyword>
<keyword evidence="2 7" id="KW-0813">Transport</keyword>
<evidence type="ECO:0000256" key="2">
    <source>
        <dbReference type="ARBA" id="ARBA00022448"/>
    </source>
</evidence>
<dbReference type="OrthoDB" id="9773683at2"/>
<proteinExistence type="inferred from homology"/>
<dbReference type="SUPFAM" id="SSF161098">
    <property type="entry name" value="MetI-like"/>
    <property type="match status" value="1"/>
</dbReference>
<dbReference type="Proteomes" id="UP000237684">
    <property type="component" value="Unassembled WGS sequence"/>
</dbReference>
<dbReference type="Pfam" id="PF19300">
    <property type="entry name" value="BPD_transp_1_N"/>
    <property type="match status" value="1"/>
</dbReference>
<sequence length="312" mass="33820">MISFLKKLGQSVLTLWGVSVVVFLLLFVVPRLGKTDPTDAMAQVVAGAHADEENIKSIKRDLGLDKPLLTQYGLFVKSALTNNLKSYRNDDRVFSAILRRFPATLLLAVTALCLYLLIAVPVSLVTSRHAGDWVDKLALFAAILAVSIPTFWLGRLLQHYLGYQLGLFSVGGSANLWNLPLPALTLGVGGAAYYSRLLHANLRGVLKQDYIRAARARGLSEREVVGKHALKNALIPAVAVLGAEFASLLSGLIFTEKIFGWPGIGSLAVDSVTNQDVPMIMGTVLFAALMVVSANLLVDIAYRIIDPRIRAE</sequence>
<accession>A0A2S8SV60</accession>
<dbReference type="Gene3D" id="1.10.3720.10">
    <property type="entry name" value="MetI-like"/>
    <property type="match status" value="1"/>
</dbReference>
<comment type="similarity">
    <text evidence="7">Belongs to the binding-protein-dependent transport system permease family.</text>
</comment>
<evidence type="ECO:0000313" key="9">
    <source>
        <dbReference type="EMBL" id="PQV64666.1"/>
    </source>
</evidence>
<reference evidence="9 10" key="1">
    <citation type="journal article" date="2018" name="Syst. Appl. Microbiol.">
        <title>Abditibacterium utsteinense sp. nov., the first cultivated member of candidate phylum FBP, isolated from ice-free Antarctic soil samples.</title>
        <authorList>
            <person name="Tahon G."/>
            <person name="Tytgat B."/>
            <person name="Lebbe L."/>
            <person name="Carlier A."/>
            <person name="Willems A."/>
        </authorList>
    </citation>
    <scope>NUCLEOTIDE SEQUENCE [LARGE SCALE GENOMIC DNA]</scope>
    <source>
        <strain evidence="9 10">LMG 29911</strain>
    </source>
</reference>
<gene>
    <name evidence="9" type="ORF">B1R32_104160</name>
</gene>
<comment type="caution">
    <text evidence="9">The sequence shown here is derived from an EMBL/GenBank/DDBJ whole genome shotgun (WGS) entry which is preliminary data.</text>
</comment>
<evidence type="ECO:0000256" key="1">
    <source>
        <dbReference type="ARBA" id="ARBA00004651"/>
    </source>
</evidence>
<dbReference type="CDD" id="cd06261">
    <property type="entry name" value="TM_PBP2"/>
    <property type="match status" value="1"/>
</dbReference>
<feature type="domain" description="ABC transmembrane type-1" evidence="8">
    <location>
        <begin position="101"/>
        <end position="302"/>
    </location>
</feature>
<keyword evidence="3" id="KW-1003">Cell membrane</keyword>
<feature type="transmembrane region" description="Helical" evidence="7">
    <location>
        <begin position="279"/>
        <end position="302"/>
    </location>
</feature>
<dbReference type="InterPro" id="IPR045621">
    <property type="entry name" value="BPD_transp_1_N"/>
</dbReference>